<keyword evidence="8" id="KW-1185">Reference proteome</keyword>
<dbReference type="GO" id="GO:0070043">
    <property type="term" value="F:rRNA (guanine-N7-)-methyltransferase activity"/>
    <property type="evidence" value="ECO:0007669"/>
    <property type="project" value="UniProtKB-UniRule"/>
</dbReference>
<reference evidence="7 8" key="1">
    <citation type="submission" date="2019-02" db="EMBL/GenBank/DDBJ databases">
        <title>Genomic Encyclopedia of Type Strains, Phase IV (KMG-IV): sequencing the most valuable type-strain genomes for metagenomic binning, comparative biology and taxonomic classification.</title>
        <authorList>
            <person name="Goeker M."/>
        </authorList>
    </citation>
    <scope>NUCLEOTIDE SEQUENCE [LARGE SCALE GENOMIC DNA]</scope>
    <source>
        <strain evidence="7 8">DSM 45622</strain>
    </source>
</reference>
<organism evidence="7 8">
    <name type="scientific">Motilibacter rhizosphaerae</name>
    <dbReference type="NCBI Taxonomy" id="598652"/>
    <lineage>
        <taxon>Bacteria</taxon>
        <taxon>Bacillati</taxon>
        <taxon>Actinomycetota</taxon>
        <taxon>Actinomycetes</taxon>
        <taxon>Motilibacterales</taxon>
        <taxon>Motilibacteraceae</taxon>
        <taxon>Motilibacter</taxon>
    </lineage>
</organism>
<feature type="binding site" evidence="6">
    <location>
        <position position="124"/>
    </location>
    <ligand>
        <name>S-adenosyl-L-methionine</name>
        <dbReference type="ChEBI" id="CHEBI:59789"/>
    </ligand>
</feature>
<dbReference type="InterPro" id="IPR029063">
    <property type="entry name" value="SAM-dependent_MTases_sf"/>
</dbReference>
<dbReference type="Proteomes" id="UP000293638">
    <property type="component" value="Unassembled WGS sequence"/>
</dbReference>
<keyword evidence="1 6" id="KW-0963">Cytoplasm</keyword>
<dbReference type="PIRSF" id="PIRSF003078">
    <property type="entry name" value="GidB"/>
    <property type="match status" value="1"/>
</dbReference>
<accession>A0A4Q7NVQ3</accession>
<evidence type="ECO:0000256" key="3">
    <source>
        <dbReference type="ARBA" id="ARBA00022603"/>
    </source>
</evidence>
<evidence type="ECO:0000256" key="5">
    <source>
        <dbReference type="ARBA" id="ARBA00022691"/>
    </source>
</evidence>
<sequence length="198" mass="21500">MFGERYPLAERYVAWLDGAGVERGLIGPRERERLWDRHVLNCANLAELLVDGERVLDVGSGAGLPGIPVALALPTVQVVLLEPLLRRATFLEEVVADLGLGDRVQVLRARAEEAKVQGDVVTSRAVAPLGKLAGWCGPLLRDEGRMLAVKGASAAEELRSSAKGLRHLGFTSWQVVTCGEPESPTTVIEARYGTRRKR</sequence>
<dbReference type="Gene3D" id="3.40.50.150">
    <property type="entry name" value="Vaccinia Virus protein VP39"/>
    <property type="match status" value="1"/>
</dbReference>
<comment type="similarity">
    <text evidence="6">Belongs to the methyltransferase superfamily. RNA methyltransferase RsmG family.</text>
</comment>
<comment type="subcellular location">
    <subcellularLocation>
        <location evidence="6">Cytoplasm</location>
    </subcellularLocation>
</comment>
<proteinExistence type="inferred from homology"/>
<dbReference type="RefSeq" id="WP_231115990.1">
    <property type="nucleotide sequence ID" value="NZ_SGXD01000001.1"/>
</dbReference>
<name>A0A4Q7NVQ3_9ACTN</name>
<dbReference type="EC" id="2.1.1.-" evidence="6"/>
<dbReference type="AlphaFoldDB" id="A0A4Q7NVQ3"/>
<evidence type="ECO:0000256" key="1">
    <source>
        <dbReference type="ARBA" id="ARBA00022490"/>
    </source>
</evidence>
<dbReference type="GO" id="GO:0005829">
    <property type="term" value="C:cytosol"/>
    <property type="evidence" value="ECO:0007669"/>
    <property type="project" value="TreeGrafter"/>
</dbReference>
<feature type="binding site" evidence="6">
    <location>
        <position position="59"/>
    </location>
    <ligand>
        <name>S-adenosyl-L-methionine</name>
        <dbReference type="ChEBI" id="CHEBI:59789"/>
    </ligand>
</feature>
<comment type="caution">
    <text evidence="7">The sequence shown here is derived from an EMBL/GenBank/DDBJ whole genome shotgun (WGS) entry which is preliminary data.</text>
</comment>
<feature type="binding site" evidence="6">
    <location>
        <begin position="111"/>
        <end position="112"/>
    </location>
    <ligand>
        <name>S-adenosyl-L-methionine</name>
        <dbReference type="ChEBI" id="CHEBI:59789"/>
    </ligand>
</feature>
<evidence type="ECO:0000256" key="4">
    <source>
        <dbReference type="ARBA" id="ARBA00022679"/>
    </source>
</evidence>
<evidence type="ECO:0000256" key="6">
    <source>
        <dbReference type="HAMAP-Rule" id="MF_00074"/>
    </source>
</evidence>
<dbReference type="InterPro" id="IPR003682">
    <property type="entry name" value="rRNA_ssu_MeTfrase_G"/>
</dbReference>
<dbReference type="Pfam" id="PF02527">
    <property type="entry name" value="GidB"/>
    <property type="match status" value="1"/>
</dbReference>
<dbReference type="SUPFAM" id="SSF53335">
    <property type="entry name" value="S-adenosyl-L-methionine-dependent methyltransferases"/>
    <property type="match status" value="1"/>
</dbReference>
<dbReference type="PANTHER" id="PTHR31760">
    <property type="entry name" value="S-ADENOSYL-L-METHIONINE-DEPENDENT METHYLTRANSFERASES SUPERFAMILY PROTEIN"/>
    <property type="match status" value="1"/>
</dbReference>
<keyword evidence="5 6" id="KW-0949">S-adenosyl-L-methionine</keyword>
<gene>
    <name evidence="6" type="primary">rsmG</name>
    <name evidence="7" type="ORF">EV189_0458</name>
</gene>
<keyword evidence="4 6" id="KW-0808">Transferase</keyword>
<dbReference type="HAMAP" id="MF_00074">
    <property type="entry name" value="16SrRNA_methyltr_G"/>
    <property type="match status" value="1"/>
</dbReference>
<keyword evidence="3 6" id="KW-0489">Methyltransferase</keyword>
<dbReference type="NCBIfam" id="TIGR00138">
    <property type="entry name" value="rsmG_gidB"/>
    <property type="match status" value="1"/>
</dbReference>
<protein>
    <recommendedName>
        <fullName evidence="6">Ribosomal RNA small subunit methyltransferase G</fullName>
        <ecNumber evidence="6">2.1.1.-</ecNumber>
    </recommendedName>
    <alternativeName>
        <fullName evidence="6">16S rRNA 7-methylguanosine methyltransferase</fullName>
        <shortName evidence="6">16S rRNA m7G methyltransferase</shortName>
    </alternativeName>
</protein>
<comment type="caution">
    <text evidence="6">Lacks conserved residue(s) required for the propagation of feature annotation.</text>
</comment>
<feature type="binding site" evidence="6">
    <location>
        <position position="64"/>
    </location>
    <ligand>
        <name>S-adenosyl-L-methionine</name>
        <dbReference type="ChEBI" id="CHEBI:59789"/>
    </ligand>
</feature>
<dbReference type="PANTHER" id="PTHR31760:SF0">
    <property type="entry name" value="S-ADENOSYL-L-METHIONINE-DEPENDENT METHYLTRANSFERASES SUPERFAMILY PROTEIN"/>
    <property type="match status" value="1"/>
</dbReference>
<dbReference type="EMBL" id="SGXD01000001">
    <property type="protein sequence ID" value="RZS91224.1"/>
    <property type="molecule type" value="Genomic_DNA"/>
</dbReference>
<evidence type="ECO:0000313" key="7">
    <source>
        <dbReference type="EMBL" id="RZS91224.1"/>
    </source>
</evidence>
<keyword evidence="2 6" id="KW-0698">rRNA processing</keyword>
<evidence type="ECO:0000313" key="8">
    <source>
        <dbReference type="Proteomes" id="UP000293638"/>
    </source>
</evidence>
<evidence type="ECO:0000256" key="2">
    <source>
        <dbReference type="ARBA" id="ARBA00022552"/>
    </source>
</evidence>
<comment type="function">
    <text evidence="6">Specifically methylates the N7 position of a guanine in 16S rRNA.</text>
</comment>